<accession>A0A9Q9CLE8</accession>
<proteinExistence type="predicted"/>
<evidence type="ECO:0000313" key="1">
    <source>
        <dbReference type="EMBL" id="UUF05184.1"/>
    </source>
</evidence>
<evidence type="ECO:0000313" key="4">
    <source>
        <dbReference type="Proteomes" id="UP001058072"/>
    </source>
</evidence>
<protein>
    <submittedName>
        <fullName evidence="2">Zinc ribbon domain-containing protein</fullName>
    </submittedName>
</protein>
<dbReference type="AlphaFoldDB" id="A0A9Q9CLE8"/>
<keyword evidence="3" id="KW-1185">Reference proteome</keyword>
<dbReference type="Proteomes" id="UP001058016">
    <property type="component" value="Chromosome"/>
</dbReference>
<evidence type="ECO:0000313" key="2">
    <source>
        <dbReference type="EMBL" id="UUF09361.1"/>
    </source>
</evidence>
<dbReference type="EMBL" id="CP071250">
    <property type="protein sequence ID" value="UUF09361.1"/>
    <property type="molecule type" value="Genomic_DNA"/>
</dbReference>
<dbReference type="Proteomes" id="UP001058072">
    <property type="component" value="Chromosome"/>
</dbReference>
<gene>
    <name evidence="1" type="ORF">J0J69_08760</name>
    <name evidence="2" type="ORF">J0J70_05220</name>
</gene>
<sequence length="70" mass="8027">MKIEKYVCPKCENNSYEVDEFCATGSGISKLFDVQNRRFTTITCTKCKYTEMYKGTTSDLENIFDFLIGG</sequence>
<evidence type="ECO:0000313" key="3">
    <source>
        <dbReference type="Proteomes" id="UP001058016"/>
    </source>
</evidence>
<dbReference type="InterPro" id="IPR018652">
    <property type="entry name" value="DUF2082_NA-bd_Znr"/>
</dbReference>
<dbReference type="RefSeq" id="WP_055244585.1">
    <property type="nucleotide sequence ID" value="NZ_CP071249.1"/>
</dbReference>
<name>A0A9Q9CLE8_9FIRM</name>
<dbReference type="EMBL" id="CP071249">
    <property type="protein sequence ID" value="UUF05184.1"/>
    <property type="molecule type" value="Genomic_DNA"/>
</dbReference>
<organism evidence="2 4">
    <name type="scientific">Turicibacter bilis</name>
    <dbReference type="NCBI Taxonomy" id="2735723"/>
    <lineage>
        <taxon>Bacteria</taxon>
        <taxon>Bacillati</taxon>
        <taxon>Bacillota</taxon>
        <taxon>Erysipelotrichia</taxon>
        <taxon>Erysipelotrichales</taxon>
        <taxon>Turicibacteraceae</taxon>
        <taxon>Turicibacter</taxon>
    </lineage>
</organism>
<reference evidence="2 3" key="1">
    <citation type="submission" date="2021-03" db="EMBL/GenBank/DDBJ databases">
        <title>Comparative Genomics and Metabolomics in the genus Turicibacter.</title>
        <authorList>
            <person name="Maki J."/>
            <person name="Looft T."/>
        </authorList>
    </citation>
    <scope>NUCLEOTIDE SEQUENCE</scope>
    <source>
        <strain evidence="2">ISU324</strain>
        <strain evidence="1 3">MMM721</strain>
    </source>
</reference>
<dbReference type="Pfam" id="PF09855">
    <property type="entry name" value="Zn_ribbon_13"/>
    <property type="match status" value="1"/>
</dbReference>